<dbReference type="EMBL" id="CP036262">
    <property type="protein sequence ID" value="QDS92982.1"/>
    <property type="molecule type" value="Genomic_DNA"/>
</dbReference>
<dbReference type="NCBIfam" id="TIGR02532">
    <property type="entry name" value="IV_pilin_GFxxxE"/>
    <property type="match status" value="1"/>
</dbReference>
<dbReference type="InterPro" id="IPR045584">
    <property type="entry name" value="Pilin-like"/>
</dbReference>
<sequence>MSRQTNVRCTPHAERLRKMRCLGKCHRRRAGLTLLEVLLTLAIMTVLAAFALPRLDGMLGGRRLVRGAEVVRVQMMRARLQAMRTGRTHMMQCPVNGTAITTYAIQNLNDLTEAADQLGSGTALLQGGQPMAASMQSGPETGQETQSVELPEDIKISEVRVQATTRALLIENQTQSMAPANVEEGQPSQPILFYPDGTTSNAAVIVTQATEGTEGGARIVVVLRGLTGDATVGDPIQ</sequence>
<accession>A0A517MDM5</accession>
<evidence type="ECO:0000313" key="2">
    <source>
        <dbReference type="EMBL" id="QDS92982.1"/>
    </source>
</evidence>
<evidence type="ECO:0008006" key="4">
    <source>
        <dbReference type="Google" id="ProtNLM"/>
    </source>
</evidence>
<keyword evidence="1" id="KW-0812">Transmembrane</keyword>
<dbReference type="RefSeq" id="WP_145351145.1">
    <property type="nucleotide sequence ID" value="NZ_CP036262.1"/>
</dbReference>
<dbReference type="InterPro" id="IPR012902">
    <property type="entry name" value="N_methyl_site"/>
</dbReference>
<dbReference type="Pfam" id="PF07963">
    <property type="entry name" value="N_methyl"/>
    <property type="match status" value="1"/>
</dbReference>
<dbReference type="SUPFAM" id="SSF54523">
    <property type="entry name" value="Pili subunits"/>
    <property type="match status" value="1"/>
</dbReference>
<dbReference type="PROSITE" id="PS00409">
    <property type="entry name" value="PROKAR_NTER_METHYL"/>
    <property type="match status" value="1"/>
</dbReference>
<reference evidence="2 3" key="1">
    <citation type="submission" date="2019-02" db="EMBL/GenBank/DDBJ databases">
        <title>Deep-cultivation of Planctomycetes and their phenomic and genomic characterization uncovers novel biology.</title>
        <authorList>
            <person name="Wiegand S."/>
            <person name="Jogler M."/>
            <person name="Boedeker C."/>
            <person name="Pinto D."/>
            <person name="Vollmers J."/>
            <person name="Rivas-Marin E."/>
            <person name="Kohn T."/>
            <person name="Peeters S.H."/>
            <person name="Heuer A."/>
            <person name="Rast P."/>
            <person name="Oberbeckmann S."/>
            <person name="Bunk B."/>
            <person name="Jeske O."/>
            <person name="Meyerdierks A."/>
            <person name="Storesund J.E."/>
            <person name="Kallscheuer N."/>
            <person name="Luecker S."/>
            <person name="Lage O.M."/>
            <person name="Pohl T."/>
            <person name="Merkel B.J."/>
            <person name="Hornburger P."/>
            <person name="Mueller R.-W."/>
            <person name="Bruemmer F."/>
            <person name="Labrenz M."/>
            <person name="Spormann A.M."/>
            <person name="Op den Camp H."/>
            <person name="Overmann J."/>
            <person name="Amann R."/>
            <person name="Jetten M.S.M."/>
            <person name="Mascher T."/>
            <person name="Medema M.H."/>
            <person name="Devos D.P."/>
            <person name="Kaster A.-K."/>
            <person name="Ovreas L."/>
            <person name="Rohde M."/>
            <person name="Galperin M.Y."/>
            <person name="Jogler C."/>
        </authorList>
    </citation>
    <scope>NUCLEOTIDE SEQUENCE [LARGE SCALE GENOMIC DNA]</scope>
    <source>
        <strain evidence="2 3">FF011L</strain>
    </source>
</reference>
<dbReference type="KEGG" id="rml:FF011L_17370"/>
<dbReference type="Proteomes" id="UP000320672">
    <property type="component" value="Chromosome"/>
</dbReference>
<name>A0A517MDM5_9BACT</name>
<organism evidence="2 3">
    <name type="scientific">Roseimaritima multifibrata</name>
    <dbReference type="NCBI Taxonomy" id="1930274"/>
    <lineage>
        <taxon>Bacteria</taxon>
        <taxon>Pseudomonadati</taxon>
        <taxon>Planctomycetota</taxon>
        <taxon>Planctomycetia</taxon>
        <taxon>Pirellulales</taxon>
        <taxon>Pirellulaceae</taxon>
        <taxon>Roseimaritima</taxon>
    </lineage>
</organism>
<proteinExistence type="predicted"/>
<gene>
    <name evidence="2" type="ORF">FF011L_17370</name>
</gene>
<evidence type="ECO:0000256" key="1">
    <source>
        <dbReference type="SAM" id="Phobius"/>
    </source>
</evidence>
<feature type="transmembrane region" description="Helical" evidence="1">
    <location>
        <begin position="30"/>
        <end position="52"/>
    </location>
</feature>
<dbReference type="OrthoDB" id="215686at2"/>
<dbReference type="AlphaFoldDB" id="A0A517MDM5"/>
<keyword evidence="1" id="KW-1133">Transmembrane helix</keyword>
<protein>
    <recommendedName>
        <fullName evidence="4">General secretion pathway GspH domain-containing protein</fullName>
    </recommendedName>
</protein>
<evidence type="ECO:0000313" key="3">
    <source>
        <dbReference type="Proteomes" id="UP000320672"/>
    </source>
</evidence>
<keyword evidence="3" id="KW-1185">Reference proteome</keyword>
<keyword evidence="1" id="KW-0472">Membrane</keyword>